<feature type="region of interest" description="Disordered" evidence="1">
    <location>
        <begin position="1"/>
        <end position="40"/>
    </location>
</feature>
<dbReference type="Proteomes" id="UP000315469">
    <property type="component" value="Unassembled WGS sequence"/>
</dbReference>
<sequence length="63" mass="6685">MHSLSAQGPGSEEENVPRPGTKTPGAFLNNATRWPGNGRTSGMRCVIARAGHVMDDGFCVFPI</sequence>
<proteinExistence type="predicted"/>
<evidence type="ECO:0000313" key="2">
    <source>
        <dbReference type="EMBL" id="TPV29139.1"/>
    </source>
</evidence>
<evidence type="ECO:0000313" key="3">
    <source>
        <dbReference type="Proteomes" id="UP000315469"/>
    </source>
</evidence>
<organism evidence="2 3">
    <name type="scientific">Pantoea eucalypti</name>
    <dbReference type="NCBI Taxonomy" id="470933"/>
    <lineage>
        <taxon>Bacteria</taxon>
        <taxon>Pseudomonadati</taxon>
        <taxon>Pseudomonadota</taxon>
        <taxon>Gammaproteobacteria</taxon>
        <taxon>Enterobacterales</taxon>
        <taxon>Erwiniaceae</taxon>
        <taxon>Pantoea</taxon>
    </lineage>
</organism>
<name>A0ABY2ZBC5_9GAMM</name>
<keyword evidence="3" id="KW-1185">Reference proteome</keyword>
<gene>
    <name evidence="2" type="ORF">FJW02_21330</name>
</gene>
<evidence type="ECO:0000256" key="1">
    <source>
        <dbReference type="SAM" id="MobiDB-lite"/>
    </source>
</evidence>
<reference evidence="2 3" key="1">
    <citation type="submission" date="2019-06" db="EMBL/GenBank/DDBJ databases">
        <title>Taxogenomics and systematics of the genus Pantoea.</title>
        <authorList>
            <person name="Tambong J.T."/>
        </authorList>
    </citation>
    <scope>NUCLEOTIDE SEQUENCE [LARGE SCALE GENOMIC DNA]</scope>
    <source>
        <strain evidence="2 3">LMG 24197</strain>
    </source>
</reference>
<comment type="caution">
    <text evidence="2">The sequence shown here is derived from an EMBL/GenBank/DDBJ whole genome shotgun (WGS) entry which is preliminary data.</text>
</comment>
<dbReference type="EMBL" id="VHJB01000103">
    <property type="protein sequence ID" value="TPV29139.1"/>
    <property type="molecule type" value="Genomic_DNA"/>
</dbReference>
<protein>
    <submittedName>
        <fullName evidence="2">Uncharacterized protein</fullName>
    </submittedName>
</protein>
<accession>A0ABY2ZBC5</accession>